<dbReference type="Pfam" id="PF02137">
    <property type="entry name" value="A_deamin"/>
    <property type="match status" value="12"/>
</dbReference>
<evidence type="ECO:0000259" key="4">
    <source>
        <dbReference type="PROSITE" id="PS50141"/>
    </source>
</evidence>
<dbReference type="InterPro" id="IPR002466">
    <property type="entry name" value="A_deamin"/>
</dbReference>
<dbReference type="PANTHER" id="PTHR10910">
    <property type="entry name" value="EUKARYOTE SPECIFIC DSRNA BINDING PROTEIN"/>
    <property type="match status" value="1"/>
</dbReference>
<keyword evidence="1 2" id="KW-1015">Disulfide bond</keyword>
<dbReference type="EMBL" id="JAVRJZ010000015">
    <property type="protein sequence ID" value="KAK2713116.1"/>
    <property type="molecule type" value="Genomic_DNA"/>
</dbReference>
<evidence type="ECO:0000256" key="3">
    <source>
        <dbReference type="SAM" id="Coils"/>
    </source>
</evidence>
<gene>
    <name evidence="5" type="ORF">QYM36_011720</name>
</gene>
<keyword evidence="6" id="KW-1185">Reference proteome</keyword>
<comment type="caution">
    <text evidence="5">The sequence shown here is derived from an EMBL/GenBank/DDBJ whole genome shotgun (WGS) entry which is preliminary data.</text>
</comment>
<dbReference type="InterPro" id="IPR023415">
    <property type="entry name" value="LDLR_class-A_CS"/>
</dbReference>
<accession>A0AA88HVW8</accession>
<feature type="domain" description="A to I editase" evidence="4">
    <location>
        <begin position="1703"/>
        <end position="1754"/>
    </location>
</feature>
<feature type="domain" description="A to I editase" evidence="4">
    <location>
        <begin position="1267"/>
        <end position="1336"/>
    </location>
</feature>
<dbReference type="FunFam" id="4.10.400.10:FF:000011">
    <property type="entry name" value="Low-density lipoprotein receptor-related protein 1"/>
    <property type="match status" value="1"/>
</dbReference>
<dbReference type="Pfam" id="PF00057">
    <property type="entry name" value="Ldl_recept_a"/>
    <property type="match status" value="2"/>
</dbReference>
<evidence type="ECO:0000313" key="6">
    <source>
        <dbReference type="Proteomes" id="UP001187531"/>
    </source>
</evidence>
<keyword evidence="3" id="KW-0175">Coiled coil</keyword>
<sequence length="1754" mass="200078">MNLSLKNLIKLITIDFIMSKNQRYEYTMIASLPASISRSFQTSSSCSSGSAAEFPTNGKQWQNVLNVPKLEESSSSDIIPRLSWIKHYTRIFSAINYYVHSRFTALVAKYWASKNARYTELGSHEADWFHRRYWLREPKKTLRGRWIGNYRTRWADWQLEAKLEDAQKDFLFQFRRHKRMEEELVELKNKLTNLDNERMMCNSGRCIPMLWKCDGDEDCADGEDEMPSCGDPSQHVCDPTYFPCNNTRCIPGRWRCDYDDDCGDGSDERGCAPRPSSESEFRKYIGHLQRYEAERWQPKIRKNISNTQQLASYKLKKNFTIRYGYKNQEILSLADKLETEVKSLMTFLSSIFEVPIGCTVFSGTFTIPAYLKYFSKIKIENQNFSMNIGNKEIVFGNYRTRWADWQLEAKLENAQKDFLFRFRRHKRMEEELVELKNKLANLDNKRMMSNKEIVFGNYRTRWADWQLEAKLEDAQKDFLFQFRRHKRMEEELVELKNKLANLDNERMMSNKEIVFGNYRTRWADWQLEAKLDDAQKDFLFQFRRHKRMEEELVELKNKLANLDNERMMSRPSDNSYDSEQEDIFLPSLSEFEDDSRFAKDLIRKPVLRAFNYDSNLCITDKYSAVFNDKKIPKVLAGLALERPGYPLEALCIATGTKFLSDVKLERNGEALIDLHVEVLVKRCFKQYLFMEIDSSYEKVAHCMCITDKYSAEFKDKKIPKVLAGLALKRPGNPLEALCIATGTKCITDKYSAVFNGKKIPKVLADLALERPGYPLEAFCIATGTKFLSDVKLERNGEALLDLHAEILVKRCLKQYLFTEIDSFYEKAGLAPERPGYPLEALCIATGTKFLSDVRLERNGEALIDLHPEILVKRCFKQYLFTEIDSSYEKGVSPTNILLCSMTRRYQRCITDKYSTDFKDKKIPKVLAGLALERPGNPLEALCITTGTKFLSDVKLERNGEALIDLHAEILVKRCFKQYLFTEIDSSYEKAGLALERPGYPLEALCIATGTKFLSDVKLERNGEALIDLHAEILVKRCFKQYLFTEIDSSYEKGVSPTNIKYSAVFNDKSIAKVLAGLALERPGYPLEALCIATGTKIPKVLAGLALERSGYPLEALCIATGTKFLSDVKLERNGEALIDLHAEILVKRCFKQYLFTEIDSSYEKVLGNMFITDKYSAVFNDKKIPKVLAGLALERPGYPLEALCIATGTKFLSDAKFERNGEALIDLHAEILVKRCFKQYLFTERDSSYEKAGLAPERPGYPLEALCIATGTKFLSDVRLERNGEALIDLHPEILVKRCFKQYLFTEIDSSYEKGVSPTNIKYSAVFNDKKIPKVLAGLALERPGYPLEALCIATGTKIPKVLAGLALERSGYPLEALCIATGTKFLSDVKLERNGEALIDLHAEILVKRCFKQYLFTEIDSSYEKGVSPTNILLTSKTRRYQRCITDKYSAVFNNKKIPKVLAGLALERPGYPLEALCIATGTKFLSDVKLERNGEALIDLHAEILVKRCFKQYLFTEIDSSYEKGVSPTNIKYSAVFNDKKIPKVLAGLALERPGYPLEALCIATGTKIPKVLAGLALERPGYPLEALCIATGTKFLSDVKLERNREVLIDLHAEILVKRCFKQYLFTEIDSSYEKGVSPTNIKYSAVFNDKKIPKVLAGLALERPGYPLEALCIATGTKIPKVLAGLALERPGYPLEALCIATGTKFLSDVKLERNGEALIDLHAEILVKRCFKQYLFTEIDSSYDKVLGN</sequence>
<feature type="domain" description="A to I editase" evidence="4">
    <location>
        <begin position="1479"/>
        <end position="1548"/>
    </location>
</feature>
<feature type="domain" description="A to I editase" evidence="4">
    <location>
        <begin position="779"/>
        <end position="833"/>
    </location>
</feature>
<dbReference type="GO" id="GO:0006396">
    <property type="term" value="P:RNA processing"/>
    <property type="evidence" value="ECO:0007669"/>
    <property type="project" value="InterPro"/>
</dbReference>
<feature type="domain" description="A to I editase" evidence="4">
    <location>
        <begin position="1204"/>
        <end position="1244"/>
    </location>
</feature>
<dbReference type="GO" id="GO:0005737">
    <property type="term" value="C:cytoplasm"/>
    <property type="evidence" value="ECO:0007669"/>
    <property type="project" value="TreeGrafter"/>
</dbReference>
<dbReference type="PROSITE" id="PS50141">
    <property type="entry name" value="A_DEAMIN_EDITASE"/>
    <property type="match status" value="12"/>
</dbReference>
<dbReference type="CDD" id="cd00112">
    <property type="entry name" value="LDLa"/>
    <property type="match status" value="1"/>
</dbReference>
<reference evidence="5" key="1">
    <citation type="submission" date="2023-07" db="EMBL/GenBank/DDBJ databases">
        <title>Chromosome-level genome assembly of Artemia franciscana.</title>
        <authorList>
            <person name="Jo E."/>
        </authorList>
    </citation>
    <scope>NUCLEOTIDE SEQUENCE</scope>
    <source>
        <tissue evidence="5">Whole body</tissue>
    </source>
</reference>
<feature type="domain" description="A to I editase" evidence="4">
    <location>
        <begin position="1117"/>
        <end position="1183"/>
    </location>
</feature>
<dbReference type="PANTHER" id="PTHR10910:SF62">
    <property type="entry name" value="AT07585P-RELATED"/>
    <property type="match status" value="1"/>
</dbReference>
<evidence type="ECO:0000313" key="5">
    <source>
        <dbReference type="EMBL" id="KAK2713116.1"/>
    </source>
</evidence>
<dbReference type="GO" id="GO:0003725">
    <property type="term" value="F:double-stranded RNA binding"/>
    <property type="evidence" value="ECO:0007669"/>
    <property type="project" value="TreeGrafter"/>
</dbReference>
<feature type="domain" description="A to I editase" evidence="4">
    <location>
        <begin position="942"/>
        <end position="983"/>
    </location>
</feature>
<proteinExistence type="predicted"/>
<feature type="domain" description="A to I editase" evidence="4">
    <location>
        <begin position="1005"/>
        <end position="1059"/>
    </location>
</feature>
<dbReference type="Gene3D" id="4.10.400.10">
    <property type="entry name" value="Low-density Lipoprotein Receptor"/>
    <property type="match status" value="2"/>
</dbReference>
<organism evidence="5 6">
    <name type="scientific">Artemia franciscana</name>
    <name type="common">Brine shrimp</name>
    <name type="synonym">Artemia sanfranciscana</name>
    <dbReference type="NCBI Taxonomy" id="6661"/>
    <lineage>
        <taxon>Eukaryota</taxon>
        <taxon>Metazoa</taxon>
        <taxon>Ecdysozoa</taxon>
        <taxon>Arthropoda</taxon>
        <taxon>Crustacea</taxon>
        <taxon>Branchiopoda</taxon>
        <taxon>Anostraca</taxon>
        <taxon>Artemiidae</taxon>
        <taxon>Artemia</taxon>
    </lineage>
</organism>
<feature type="disulfide bond" evidence="2">
    <location>
        <begin position="201"/>
        <end position="219"/>
    </location>
</feature>
<comment type="caution">
    <text evidence="2">Lacks conserved residue(s) required for the propagation of feature annotation.</text>
</comment>
<feature type="coiled-coil region" evidence="3">
    <location>
        <begin position="485"/>
        <end position="512"/>
    </location>
</feature>
<feature type="disulfide bond" evidence="2">
    <location>
        <begin position="256"/>
        <end position="271"/>
    </location>
</feature>
<dbReference type="SMART" id="SM00192">
    <property type="entry name" value="LDLa"/>
    <property type="match status" value="2"/>
</dbReference>
<evidence type="ECO:0000256" key="1">
    <source>
        <dbReference type="ARBA" id="ARBA00023157"/>
    </source>
</evidence>
<feature type="domain" description="A to I editase" evidence="4">
    <location>
        <begin position="1379"/>
        <end position="1438"/>
    </location>
</feature>
<feature type="domain" description="A to I editase" evidence="4">
    <location>
        <begin position="842"/>
        <end position="897"/>
    </location>
</feature>
<protein>
    <recommendedName>
        <fullName evidence="4">A to I editase domain-containing protein</fullName>
    </recommendedName>
</protein>
<dbReference type="GO" id="GO:0008251">
    <property type="term" value="F:tRNA-specific adenosine deaminase activity"/>
    <property type="evidence" value="ECO:0007669"/>
    <property type="project" value="TreeGrafter"/>
</dbReference>
<dbReference type="PROSITE" id="PS01209">
    <property type="entry name" value="LDLRA_1"/>
    <property type="match status" value="1"/>
</dbReference>
<dbReference type="InterPro" id="IPR036055">
    <property type="entry name" value="LDL_receptor-like_sf"/>
</dbReference>
<feature type="domain" description="A to I editase" evidence="4">
    <location>
        <begin position="651"/>
        <end position="692"/>
    </location>
</feature>
<feature type="non-terminal residue" evidence="5">
    <location>
        <position position="1754"/>
    </location>
</feature>
<dbReference type="InterPro" id="IPR002172">
    <property type="entry name" value="LDrepeatLR_classA_rpt"/>
</dbReference>
<dbReference type="SUPFAM" id="SSF57424">
    <property type="entry name" value="LDL receptor-like module"/>
    <property type="match status" value="2"/>
</dbReference>
<feature type="disulfide bond" evidence="2">
    <location>
        <begin position="244"/>
        <end position="262"/>
    </location>
</feature>
<dbReference type="GO" id="GO:0003726">
    <property type="term" value="F:double-stranded RNA adenosine deaminase activity"/>
    <property type="evidence" value="ECO:0007669"/>
    <property type="project" value="TreeGrafter"/>
</dbReference>
<dbReference type="Proteomes" id="UP001187531">
    <property type="component" value="Unassembled WGS sequence"/>
</dbReference>
<feature type="disulfide bond" evidence="2">
    <location>
        <begin position="237"/>
        <end position="249"/>
    </location>
</feature>
<name>A0AA88HVW8_ARTSF</name>
<dbReference type="PRINTS" id="PR00261">
    <property type="entry name" value="LDLRECEPTOR"/>
</dbReference>
<dbReference type="GO" id="GO:0005730">
    <property type="term" value="C:nucleolus"/>
    <property type="evidence" value="ECO:0007669"/>
    <property type="project" value="TreeGrafter"/>
</dbReference>
<dbReference type="GO" id="GO:0006382">
    <property type="term" value="P:adenosine to inosine editing"/>
    <property type="evidence" value="ECO:0007669"/>
    <property type="project" value="TreeGrafter"/>
</dbReference>
<evidence type="ECO:0000256" key="2">
    <source>
        <dbReference type="PROSITE-ProRule" id="PRU00124"/>
    </source>
</evidence>
<feature type="coiled-coil region" evidence="3">
    <location>
        <begin position="425"/>
        <end position="452"/>
    </location>
</feature>
<feature type="domain" description="A to I editase" evidence="4">
    <location>
        <begin position="1591"/>
        <end position="1660"/>
    </location>
</feature>
<dbReference type="PROSITE" id="PS50068">
    <property type="entry name" value="LDLRA_2"/>
    <property type="match status" value="2"/>
</dbReference>